<dbReference type="SUPFAM" id="SSF81383">
    <property type="entry name" value="F-box domain"/>
    <property type="match status" value="1"/>
</dbReference>
<dbReference type="Gene3D" id="1.20.1280.50">
    <property type="match status" value="1"/>
</dbReference>
<dbReference type="Pfam" id="PF00400">
    <property type="entry name" value="WD40"/>
    <property type="match status" value="4"/>
</dbReference>
<dbReference type="KEGG" id="aful:116496670"/>
<dbReference type="InterPro" id="IPR019775">
    <property type="entry name" value="WD40_repeat_CS"/>
</dbReference>
<feature type="repeat" description="WD" evidence="3">
    <location>
        <begin position="349"/>
        <end position="380"/>
    </location>
</feature>
<dbReference type="PROSITE" id="PS50294">
    <property type="entry name" value="WD_REPEATS_REGION"/>
    <property type="match status" value="2"/>
</dbReference>
<dbReference type="SMART" id="SM00320">
    <property type="entry name" value="WD40"/>
    <property type="match status" value="6"/>
</dbReference>
<dbReference type="Gene3D" id="2.130.10.10">
    <property type="entry name" value="YVTN repeat-like/Quinoprotein amine dehydrogenase"/>
    <property type="match status" value="1"/>
</dbReference>
<dbReference type="CDD" id="cd22136">
    <property type="entry name" value="F-box_FBXW10"/>
    <property type="match status" value="1"/>
</dbReference>
<dbReference type="InterPro" id="IPR036047">
    <property type="entry name" value="F-box-like_dom_sf"/>
</dbReference>
<dbReference type="InterPro" id="IPR051075">
    <property type="entry name" value="SCF_subunit_WD-repeat"/>
</dbReference>
<evidence type="ECO:0000256" key="1">
    <source>
        <dbReference type="ARBA" id="ARBA00022574"/>
    </source>
</evidence>
<feature type="repeat" description="WD" evidence="3">
    <location>
        <begin position="271"/>
        <end position="310"/>
    </location>
</feature>
<dbReference type="GeneID" id="116496670"/>
<dbReference type="SUPFAM" id="SSF50978">
    <property type="entry name" value="WD40 repeat-like"/>
    <property type="match status" value="1"/>
</dbReference>
<organism evidence="4 5">
    <name type="scientific">Aythya fuligula</name>
    <name type="common">Tufted duck</name>
    <name type="synonym">Anas fuligula</name>
    <dbReference type="NCBI Taxonomy" id="219594"/>
    <lineage>
        <taxon>Eukaryota</taxon>
        <taxon>Metazoa</taxon>
        <taxon>Chordata</taxon>
        <taxon>Craniata</taxon>
        <taxon>Vertebrata</taxon>
        <taxon>Euteleostomi</taxon>
        <taxon>Archelosauria</taxon>
        <taxon>Archosauria</taxon>
        <taxon>Dinosauria</taxon>
        <taxon>Saurischia</taxon>
        <taxon>Theropoda</taxon>
        <taxon>Coelurosauria</taxon>
        <taxon>Aves</taxon>
        <taxon>Neognathae</taxon>
        <taxon>Galloanserae</taxon>
        <taxon>Anseriformes</taxon>
        <taxon>Anatidae</taxon>
        <taxon>Aythyinae</taxon>
        <taxon>Aythya</taxon>
    </lineage>
</organism>
<sequence>MPAVCLWPRNTKCLIQDGLNAAPASPPESLAHGDVTVPSASLQSLSHVKYKDFIRCLPVYLSQYILGLLDQKSLKVCAAVSGYWAFLVKEVEREHVCQGLVQDKIRYLQGLRPRGAVSNYAKIVNVTIPQSDEEGHVIEVKRRSREGKTKEKEEEGNLQAAYHDLQTDTIQLEERNVFCGSYNIRVLTDRSDQNRVIHYSGGDLVAIGSTDQKVRFFDTSAMREVPPLLSGHAGSIKALLLDEKKGFVFSASFDLSIRCWDIFSGACMKIFNGHCGTIICLDVHERRLVSGARDGMVKVWNLDSGVCLKTLKHNDVVCVKMDGVHVVSGCDRGLVKVWLAETGALVKILEGHQGPVKCLSFDQWHLVTGSSDGYALRWSMVGDLKRCLTAFRHPKEVLSLEFLYLRVVSGCADGKIRIFNYLTGSCLKVLVASSRGEPVSLCVAGNRMVINAPSSLLMFQFEDVRWDYTLGADREMVRKEKQGTCPLSRTLSHSQQTKCHALGQTHRLALQMQDGTSEYGTPVCVPEHPDTAEAMQQHKKKKDSYYLVSSYKFLLTVNMLRKSCKSSFVRSSTKPPIATGKAWEAPLHQQRCLEKRQIYKTPLQHKQDQTARLQCVRSRSDSLTMKRISTPFETKMLQLKLKNSLHGPTVSSSIPAPCIVRPKTCGGLLQEKKAHGGHGKVTPRPEERGQLSNLCTTSELIKSTHARMAQMKNEAVYGGKKPFYAFSVQTDGGFRLLTGNQKEAHEAATIAQCQANQAKLLEDHQKACKKAWLRKAKGLPTDSFTKEGKIPAPELGLNTFI</sequence>
<keyword evidence="1 3" id="KW-0853">WD repeat</keyword>
<dbReference type="InParanoid" id="A0A6J3DWQ5"/>
<dbReference type="PANTHER" id="PTHR19872">
    <property type="entry name" value="UBIQUITIN LIGASE SPECIFICITY FACTOR/HREP PROTEIN"/>
    <property type="match status" value="1"/>
</dbReference>
<dbReference type="InterPro" id="IPR015943">
    <property type="entry name" value="WD40/YVTN_repeat-like_dom_sf"/>
</dbReference>
<dbReference type="AlphaFoldDB" id="A0A6J3DWQ5"/>
<proteinExistence type="predicted"/>
<evidence type="ECO:0000313" key="5">
    <source>
        <dbReference type="RefSeq" id="XP_032055801.1"/>
    </source>
</evidence>
<feature type="repeat" description="WD" evidence="3">
    <location>
        <begin position="229"/>
        <end position="270"/>
    </location>
</feature>
<dbReference type="CDD" id="cd00200">
    <property type="entry name" value="WD40"/>
    <property type="match status" value="1"/>
</dbReference>
<dbReference type="PANTHER" id="PTHR19872:SF7">
    <property type="entry name" value="F-BOX AND WD REPEAT DOMAIN CONTAINING PROTEIN 10B-RELATED"/>
    <property type="match status" value="1"/>
</dbReference>
<dbReference type="RefSeq" id="XP_032055801.1">
    <property type="nucleotide sequence ID" value="XM_032199910.1"/>
</dbReference>
<dbReference type="Proteomes" id="UP000504639">
    <property type="component" value="Chromosome 18"/>
</dbReference>
<keyword evidence="2" id="KW-0677">Repeat</keyword>
<keyword evidence="4" id="KW-1185">Reference proteome</keyword>
<reference evidence="5" key="1">
    <citation type="submission" date="2025-08" db="UniProtKB">
        <authorList>
            <consortium name="RefSeq"/>
        </authorList>
    </citation>
    <scope>IDENTIFICATION</scope>
    <source>
        <tissue evidence="5">Lung</tissue>
    </source>
</reference>
<evidence type="ECO:0000256" key="2">
    <source>
        <dbReference type="ARBA" id="ARBA00022737"/>
    </source>
</evidence>
<accession>A0A6J3DWQ5</accession>
<dbReference type="InterPro" id="IPR001680">
    <property type="entry name" value="WD40_rpt"/>
</dbReference>
<gene>
    <name evidence="5" type="primary">CDRT1</name>
</gene>
<dbReference type="PROSITE" id="PS50082">
    <property type="entry name" value="WD_REPEATS_2"/>
    <property type="match status" value="3"/>
</dbReference>
<protein>
    <submittedName>
        <fullName evidence="5">CMT1A duplicated region transcript 1 protein</fullName>
    </submittedName>
</protein>
<evidence type="ECO:0000313" key="4">
    <source>
        <dbReference type="Proteomes" id="UP000504639"/>
    </source>
</evidence>
<name>A0A6J3DWQ5_AYTFU</name>
<dbReference type="PROSITE" id="PS00678">
    <property type="entry name" value="WD_REPEATS_1"/>
    <property type="match status" value="1"/>
</dbReference>
<dbReference type="InterPro" id="IPR036322">
    <property type="entry name" value="WD40_repeat_dom_sf"/>
</dbReference>
<evidence type="ECO:0000256" key="3">
    <source>
        <dbReference type="PROSITE-ProRule" id="PRU00221"/>
    </source>
</evidence>
<dbReference type="CTD" id="374286"/>